<dbReference type="AlphaFoldDB" id="A0A1G9XKR4"/>
<dbReference type="PANTHER" id="PTHR43133">
    <property type="entry name" value="RNA POLYMERASE ECF-TYPE SIGMA FACTO"/>
    <property type="match status" value="1"/>
</dbReference>
<dbReference type="InterPro" id="IPR013249">
    <property type="entry name" value="RNA_pol_sigma70_r4_t2"/>
</dbReference>
<dbReference type="InterPro" id="IPR013325">
    <property type="entry name" value="RNA_pol_sigma_r2"/>
</dbReference>
<keyword evidence="5" id="KW-1133">Transmembrane helix</keyword>
<dbReference type="InterPro" id="IPR036388">
    <property type="entry name" value="WH-like_DNA-bd_sf"/>
</dbReference>
<dbReference type="STRING" id="563176.SAMN04488090_4661"/>
<evidence type="ECO:0000256" key="2">
    <source>
        <dbReference type="ARBA" id="ARBA00023015"/>
    </source>
</evidence>
<dbReference type="OrthoDB" id="9150024at2"/>
<evidence type="ECO:0000256" key="3">
    <source>
        <dbReference type="ARBA" id="ARBA00023082"/>
    </source>
</evidence>
<keyword evidence="3" id="KW-0731">Sigma factor</keyword>
<dbReference type="RefSeq" id="WP_093208352.1">
    <property type="nucleotide sequence ID" value="NZ_FNGS01000011.1"/>
</dbReference>
<evidence type="ECO:0000256" key="5">
    <source>
        <dbReference type="SAM" id="Phobius"/>
    </source>
</evidence>
<sequence>METTAARKNQVLLELWHRSRAGDKAAFCQLTESQRPILLNYAGNFTRDRELAKDVVQDLFLGIWESRHSLDLQVVTIYLLRALRNRLLDHLRIESRFTDVGEEEGIPDDFLIENHLILTEDQSDTRTRLREAIARLPRRQQEVLFLRFYQGMDNDRIAEVMEINRQSVANHLYKALQALKAVFVRYAFLLLPLLGTFLPLLTIRHFALLNYFI</sequence>
<feature type="transmembrane region" description="Helical" evidence="5">
    <location>
        <begin position="183"/>
        <end position="207"/>
    </location>
</feature>
<dbReference type="CDD" id="cd06171">
    <property type="entry name" value="Sigma70_r4"/>
    <property type="match status" value="1"/>
</dbReference>
<protein>
    <submittedName>
        <fullName evidence="8">RNA polymerase sigma-70 factor, ECF subfamily</fullName>
    </submittedName>
</protein>
<keyword evidence="5" id="KW-0472">Membrane</keyword>
<dbReference type="Pfam" id="PF04542">
    <property type="entry name" value="Sigma70_r2"/>
    <property type="match status" value="1"/>
</dbReference>
<dbReference type="NCBIfam" id="TIGR02937">
    <property type="entry name" value="sigma70-ECF"/>
    <property type="match status" value="1"/>
</dbReference>
<dbReference type="InterPro" id="IPR007627">
    <property type="entry name" value="RNA_pol_sigma70_r2"/>
</dbReference>
<proteinExistence type="inferred from homology"/>
<accession>A0A1G9XKR4</accession>
<name>A0A1G9XKR4_9BACT</name>
<comment type="similarity">
    <text evidence="1">Belongs to the sigma-70 factor family. ECF subfamily.</text>
</comment>
<dbReference type="SUPFAM" id="SSF88659">
    <property type="entry name" value="Sigma3 and sigma4 domains of RNA polymerase sigma factors"/>
    <property type="match status" value="1"/>
</dbReference>
<feature type="domain" description="RNA polymerase sigma factor 70 region 4 type 2" evidence="7">
    <location>
        <begin position="128"/>
        <end position="179"/>
    </location>
</feature>
<keyword evidence="5" id="KW-0812">Transmembrane</keyword>
<evidence type="ECO:0000259" key="7">
    <source>
        <dbReference type="Pfam" id="PF08281"/>
    </source>
</evidence>
<dbReference type="GO" id="GO:0016987">
    <property type="term" value="F:sigma factor activity"/>
    <property type="evidence" value="ECO:0007669"/>
    <property type="project" value="UniProtKB-KW"/>
</dbReference>
<dbReference type="GO" id="GO:0006352">
    <property type="term" value="P:DNA-templated transcription initiation"/>
    <property type="evidence" value="ECO:0007669"/>
    <property type="project" value="InterPro"/>
</dbReference>
<evidence type="ECO:0000313" key="9">
    <source>
        <dbReference type="Proteomes" id="UP000198901"/>
    </source>
</evidence>
<dbReference type="InterPro" id="IPR013324">
    <property type="entry name" value="RNA_pol_sigma_r3/r4-like"/>
</dbReference>
<keyword evidence="4" id="KW-0804">Transcription</keyword>
<dbReference type="GO" id="GO:0003677">
    <property type="term" value="F:DNA binding"/>
    <property type="evidence" value="ECO:0007669"/>
    <property type="project" value="InterPro"/>
</dbReference>
<keyword evidence="2" id="KW-0805">Transcription regulation</keyword>
<dbReference type="PANTHER" id="PTHR43133:SF46">
    <property type="entry name" value="RNA POLYMERASE SIGMA-70 FACTOR ECF SUBFAMILY"/>
    <property type="match status" value="1"/>
</dbReference>
<dbReference type="EMBL" id="FNGS01000011">
    <property type="protein sequence ID" value="SDM97374.1"/>
    <property type="molecule type" value="Genomic_DNA"/>
</dbReference>
<evidence type="ECO:0000256" key="4">
    <source>
        <dbReference type="ARBA" id="ARBA00023163"/>
    </source>
</evidence>
<organism evidence="8 9">
    <name type="scientific">Siphonobacter aquaeclarae</name>
    <dbReference type="NCBI Taxonomy" id="563176"/>
    <lineage>
        <taxon>Bacteria</taxon>
        <taxon>Pseudomonadati</taxon>
        <taxon>Bacteroidota</taxon>
        <taxon>Cytophagia</taxon>
        <taxon>Cytophagales</taxon>
        <taxon>Cytophagaceae</taxon>
        <taxon>Siphonobacter</taxon>
    </lineage>
</organism>
<keyword evidence="9" id="KW-1185">Reference proteome</keyword>
<gene>
    <name evidence="8" type="ORF">SAMN04488090_4661</name>
</gene>
<evidence type="ECO:0000259" key="6">
    <source>
        <dbReference type="Pfam" id="PF04542"/>
    </source>
</evidence>
<evidence type="ECO:0000313" key="8">
    <source>
        <dbReference type="EMBL" id="SDM97374.1"/>
    </source>
</evidence>
<dbReference type="SUPFAM" id="SSF88946">
    <property type="entry name" value="Sigma2 domain of RNA polymerase sigma factors"/>
    <property type="match status" value="1"/>
</dbReference>
<dbReference type="InterPro" id="IPR039425">
    <property type="entry name" value="RNA_pol_sigma-70-like"/>
</dbReference>
<evidence type="ECO:0000256" key="1">
    <source>
        <dbReference type="ARBA" id="ARBA00010641"/>
    </source>
</evidence>
<dbReference type="Proteomes" id="UP000198901">
    <property type="component" value="Unassembled WGS sequence"/>
</dbReference>
<dbReference type="Gene3D" id="1.10.10.10">
    <property type="entry name" value="Winged helix-like DNA-binding domain superfamily/Winged helix DNA-binding domain"/>
    <property type="match status" value="1"/>
</dbReference>
<dbReference type="InterPro" id="IPR014284">
    <property type="entry name" value="RNA_pol_sigma-70_dom"/>
</dbReference>
<dbReference type="Gene3D" id="1.10.1740.10">
    <property type="match status" value="1"/>
</dbReference>
<dbReference type="Pfam" id="PF08281">
    <property type="entry name" value="Sigma70_r4_2"/>
    <property type="match status" value="1"/>
</dbReference>
<reference evidence="8 9" key="1">
    <citation type="submission" date="2016-10" db="EMBL/GenBank/DDBJ databases">
        <authorList>
            <person name="de Groot N.N."/>
        </authorList>
    </citation>
    <scope>NUCLEOTIDE SEQUENCE [LARGE SCALE GENOMIC DNA]</scope>
    <source>
        <strain evidence="8 9">DSM 21668</strain>
    </source>
</reference>
<feature type="domain" description="RNA polymerase sigma-70 region 2" evidence="6">
    <location>
        <begin position="32"/>
        <end position="96"/>
    </location>
</feature>